<keyword evidence="2 5" id="KW-0812">Transmembrane</keyword>
<gene>
    <name evidence="6" type="ORF">NQ318_001373</name>
</gene>
<comment type="subcellular location">
    <subcellularLocation>
        <location evidence="1">Membrane</location>
        <topology evidence="1">Single-pass type I membrane protein</topology>
    </subcellularLocation>
</comment>
<evidence type="ECO:0000313" key="7">
    <source>
        <dbReference type="Proteomes" id="UP001162162"/>
    </source>
</evidence>
<dbReference type="PANTHER" id="PTHR13055">
    <property type="entry name" value="TUMOR ENDOTHELIAL MARKER 7 RELATED"/>
    <property type="match status" value="1"/>
</dbReference>
<dbReference type="PANTHER" id="PTHR13055:SF12">
    <property type="entry name" value="LD40707P"/>
    <property type="match status" value="1"/>
</dbReference>
<keyword evidence="5" id="KW-0472">Membrane</keyword>
<proteinExistence type="predicted"/>
<dbReference type="Proteomes" id="UP001162162">
    <property type="component" value="Unassembled WGS sequence"/>
</dbReference>
<feature type="transmembrane region" description="Helical" evidence="5">
    <location>
        <begin position="404"/>
        <end position="430"/>
    </location>
</feature>
<accession>A0AAV8YU49</accession>
<dbReference type="GO" id="GO:0016020">
    <property type="term" value="C:membrane"/>
    <property type="evidence" value="ECO:0007669"/>
    <property type="project" value="UniProtKB-SubCell"/>
</dbReference>
<evidence type="ECO:0008006" key="8">
    <source>
        <dbReference type="Google" id="ProtNLM"/>
    </source>
</evidence>
<evidence type="ECO:0000256" key="1">
    <source>
        <dbReference type="ARBA" id="ARBA00004479"/>
    </source>
</evidence>
<comment type="caution">
    <text evidence="6">The sequence shown here is derived from an EMBL/GenBank/DDBJ whole genome shotgun (WGS) entry which is preliminary data.</text>
</comment>
<protein>
    <recommendedName>
        <fullName evidence="8">Plexin domain-containing protein 2</fullName>
    </recommendedName>
</protein>
<sequence>MGTVEGPETTLRETLLMFQVEKLGFKQSPKLLEKVTLKDEKKNLGVNGTGQRKNITSLVTPLPSLILRNNSVPMKVNNTEDDDSDVLPSLPSDIDTESGEKQFNQTLAHHNITKAKKGRPQVLQYLLFHGPRHWSPLLDRHGQSNGRQSKRALTVKLSFDFPFYGHLIKNVTIATGGFLYTGDYVHSWLAATQYIAPLMANFDTSLSNNSFIKYVDNGTAFTVEWQKVTLQEKPEEGEFTFQATLNKNGDIVFVYQSLPKSVKDIQDYNHPVKVVVRRKTIFEYDRLDVSGHNVRNWSAVYLTALPTCLDSHDCTTCLTRTVVSAKCIWCPTLNICSSGFDRHRQDWTAQDCDKKGLSNETMCAQLDRSNNVSFDTNYIDNRLDSSKASQVYANRSMKKQQDDVGISGIVAIMFLVAMVSGLAVWVFYAYRNPHTTSGQILIRYRPSQWRWRRGEARYTAATIHM</sequence>
<organism evidence="6 7">
    <name type="scientific">Aromia moschata</name>
    <dbReference type="NCBI Taxonomy" id="1265417"/>
    <lineage>
        <taxon>Eukaryota</taxon>
        <taxon>Metazoa</taxon>
        <taxon>Ecdysozoa</taxon>
        <taxon>Arthropoda</taxon>
        <taxon>Hexapoda</taxon>
        <taxon>Insecta</taxon>
        <taxon>Pterygota</taxon>
        <taxon>Neoptera</taxon>
        <taxon>Endopterygota</taxon>
        <taxon>Coleoptera</taxon>
        <taxon>Polyphaga</taxon>
        <taxon>Cucujiformia</taxon>
        <taxon>Chrysomeloidea</taxon>
        <taxon>Cerambycidae</taxon>
        <taxon>Cerambycinae</taxon>
        <taxon>Callichromatini</taxon>
        <taxon>Aromia</taxon>
    </lineage>
</organism>
<keyword evidence="7" id="KW-1185">Reference proteome</keyword>
<dbReference type="EMBL" id="JAPWTK010000037">
    <property type="protein sequence ID" value="KAJ8955543.1"/>
    <property type="molecule type" value="Genomic_DNA"/>
</dbReference>
<reference evidence="6" key="1">
    <citation type="journal article" date="2023" name="Insect Mol. Biol.">
        <title>Genome sequencing provides insights into the evolution of gene families encoding plant cell wall-degrading enzymes in longhorned beetles.</title>
        <authorList>
            <person name="Shin N.R."/>
            <person name="Okamura Y."/>
            <person name="Kirsch R."/>
            <person name="Pauchet Y."/>
        </authorList>
    </citation>
    <scope>NUCLEOTIDE SEQUENCE</scope>
    <source>
        <strain evidence="6">AMC_N1</strain>
    </source>
</reference>
<evidence type="ECO:0000256" key="2">
    <source>
        <dbReference type="ARBA" id="ARBA00022692"/>
    </source>
</evidence>
<keyword evidence="4 5" id="KW-1133">Transmembrane helix</keyword>
<evidence type="ECO:0000313" key="6">
    <source>
        <dbReference type="EMBL" id="KAJ8955543.1"/>
    </source>
</evidence>
<name>A0AAV8YU49_9CUCU</name>
<dbReference type="InterPro" id="IPR031152">
    <property type="entry name" value="PLXDC"/>
</dbReference>
<evidence type="ECO:0000256" key="5">
    <source>
        <dbReference type="SAM" id="Phobius"/>
    </source>
</evidence>
<dbReference type="AlphaFoldDB" id="A0AAV8YU49"/>
<evidence type="ECO:0000256" key="3">
    <source>
        <dbReference type="ARBA" id="ARBA00022729"/>
    </source>
</evidence>
<keyword evidence="3" id="KW-0732">Signal</keyword>
<evidence type="ECO:0000256" key="4">
    <source>
        <dbReference type="ARBA" id="ARBA00022989"/>
    </source>
</evidence>